<dbReference type="InterPro" id="IPR006314">
    <property type="entry name" value="Dyp_peroxidase"/>
</dbReference>
<evidence type="ECO:0000256" key="1">
    <source>
        <dbReference type="ARBA" id="ARBA00001970"/>
    </source>
</evidence>
<comment type="similarity">
    <text evidence="8">Belongs to the DyP-type peroxidase family.</text>
</comment>
<keyword evidence="3" id="KW-0349">Heme</keyword>
<keyword evidence="7" id="KW-0408">Iron</keyword>
<dbReference type="Pfam" id="PF20628">
    <property type="entry name" value="Dyp_perox_C"/>
    <property type="match status" value="1"/>
</dbReference>
<keyword evidence="2 12" id="KW-0575">Peroxidase</keyword>
<dbReference type="Proteomes" id="UP000594586">
    <property type="component" value="Chromosome"/>
</dbReference>
<evidence type="ECO:0000256" key="3">
    <source>
        <dbReference type="ARBA" id="ARBA00022617"/>
    </source>
</evidence>
<evidence type="ECO:0000256" key="5">
    <source>
        <dbReference type="ARBA" id="ARBA00022729"/>
    </source>
</evidence>
<evidence type="ECO:0000256" key="9">
    <source>
        <dbReference type="SAM" id="MobiDB-lite"/>
    </source>
</evidence>
<organism evidence="12 13">
    <name type="scientific">Corynebacterium qintianiae</name>
    <dbReference type="NCBI Taxonomy" id="2709392"/>
    <lineage>
        <taxon>Bacteria</taxon>
        <taxon>Bacillati</taxon>
        <taxon>Actinomycetota</taxon>
        <taxon>Actinomycetes</taxon>
        <taxon>Mycobacteriales</taxon>
        <taxon>Corynebacteriaceae</taxon>
        <taxon>Corynebacterium</taxon>
    </lineage>
</organism>
<evidence type="ECO:0000259" key="10">
    <source>
        <dbReference type="Pfam" id="PF04261"/>
    </source>
</evidence>
<evidence type="ECO:0000256" key="6">
    <source>
        <dbReference type="ARBA" id="ARBA00023002"/>
    </source>
</evidence>
<protein>
    <submittedName>
        <fullName evidence="12">Dyp-type peroxidase</fullName>
    </submittedName>
</protein>
<proteinExistence type="inferred from homology"/>
<reference evidence="12 13" key="1">
    <citation type="submission" date="2020-11" db="EMBL/GenBank/DDBJ databases">
        <title>Corynebacterium sp. MC1420.</title>
        <authorList>
            <person name="Zhou J."/>
        </authorList>
    </citation>
    <scope>NUCLEOTIDE SEQUENCE [LARGE SCALE GENOMIC DNA]</scope>
    <source>
        <strain evidence="12 13">MC1420</strain>
    </source>
</reference>
<feature type="domain" description="Dyp-type peroxidase C-terminal" evidence="11">
    <location>
        <begin position="217"/>
        <end position="399"/>
    </location>
</feature>
<dbReference type="GO" id="GO:0020037">
    <property type="term" value="F:heme binding"/>
    <property type="evidence" value="ECO:0007669"/>
    <property type="project" value="InterPro"/>
</dbReference>
<name>A0A7T0KM12_9CORY</name>
<dbReference type="InterPro" id="IPR006311">
    <property type="entry name" value="TAT_signal"/>
</dbReference>
<dbReference type="EMBL" id="CP064955">
    <property type="protein sequence ID" value="QPK82871.1"/>
    <property type="molecule type" value="Genomic_DNA"/>
</dbReference>
<dbReference type="GO" id="GO:0046872">
    <property type="term" value="F:metal ion binding"/>
    <property type="evidence" value="ECO:0007669"/>
    <property type="project" value="UniProtKB-KW"/>
</dbReference>
<dbReference type="PANTHER" id="PTHR30521">
    <property type="entry name" value="DEFERROCHELATASE/PEROXIDASE"/>
    <property type="match status" value="1"/>
</dbReference>
<dbReference type="InterPro" id="IPR048327">
    <property type="entry name" value="Dyp_perox_N"/>
</dbReference>
<dbReference type="AlphaFoldDB" id="A0A7T0KM12"/>
<feature type="region of interest" description="Disordered" evidence="9">
    <location>
        <begin position="286"/>
        <end position="305"/>
    </location>
</feature>
<feature type="domain" description="Dyp-type peroxidase N-terminal" evidence="10">
    <location>
        <begin position="49"/>
        <end position="205"/>
    </location>
</feature>
<evidence type="ECO:0000256" key="4">
    <source>
        <dbReference type="ARBA" id="ARBA00022723"/>
    </source>
</evidence>
<dbReference type="PANTHER" id="PTHR30521:SF4">
    <property type="entry name" value="DEFERROCHELATASE"/>
    <property type="match status" value="1"/>
</dbReference>
<accession>A0A7T0KM12</accession>
<keyword evidence="6" id="KW-0560">Oxidoreductase</keyword>
<gene>
    <name evidence="12" type="ORF">G7Y29_08375</name>
</gene>
<dbReference type="PROSITE" id="PS51404">
    <property type="entry name" value="DYP_PEROXIDASE"/>
    <property type="match status" value="1"/>
</dbReference>
<dbReference type="RefSeq" id="WP_165004457.1">
    <property type="nucleotide sequence ID" value="NZ_CP064955.1"/>
</dbReference>
<dbReference type="InterPro" id="IPR011008">
    <property type="entry name" value="Dimeric_a/b-barrel"/>
</dbReference>
<dbReference type="NCBIfam" id="TIGR01413">
    <property type="entry name" value="Dyp_perox_fam"/>
    <property type="match status" value="1"/>
</dbReference>
<evidence type="ECO:0000256" key="7">
    <source>
        <dbReference type="ARBA" id="ARBA00023004"/>
    </source>
</evidence>
<dbReference type="GO" id="GO:0004601">
    <property type="term" value="F:peroxidase activity"/>
    <property type="evidence" value="ECO:0007669"/>
    <property type="project" value="UniProtKB-KW"/>
</dbReference>
<dbReference type="PROSITE" id="PS51257">
    <property type="entry name" value="PROKAR_LIPOPROTEIN"/>
    <property type="match status" value="1"/>
</dbReference>
<dbReference type="SUPFAM" id="SSF54909">
    <property type="entry name" value="Dimeric alpha+beta barrel"/>
    <property type="match status" value="1"/>
</dbReference>
<dbReference type="GO" id="GO:0005829">
    <property type="term" value="C:cytosol"/>
    <property type="evidence" value="ECO:0007669"/>
    <property type="project" value="TreeGrafter"/>
</dbReference>
<dbReference type="PROSITE" id="PS51318">
    <property type="entry name" value="TAT"/>
    <property type="match status" value="1"/>
</dbReference>
<evidence type="ECO:0000256" key="2">
    <source>
        <dbReference type="ARBA" id="ARBA00022559"/>
    </source>
</evidence>
<keyword evidence="13" id="KW-1185">Reference proteome</keyword>
<evidence type="ECO:0000313" key="12">
    <source>
        <dbReference type="EMBL" id="QPK82871.1"/>
    </source>
</evidence>
<evidence type="ECO:0000313" key="13">
    <source>
        <dbReference type="Proteomes" id="UP000594586"/>
    </source>
</evidence>
<dbReference type="InterPro" id="IPR048328">
    <property type="entry name" value="Dyp_perox_C"/>
</dbReference>
<keyword evidence="5" id="KW-0732">Signal</keyword>
<dbReference type="KEGG" id="cqn:G7Y29_08375"/>
<keyword evidence="4" id="KW-0479">Metal-binding</keyword>
<evidence type="ECO:0000259" key="11">
    <source>
        <dbReference type="Pfam" id="PF20628"/>
    </source>
</evidence>
<dbReference type="Pfam" id="PF04261">
    <property type="entry name" value="Dyp_perox_N"/>
    <property type="match status" value="1"/>
</dbReference>
<sequence length="411" mass="44242">MNINRRHFFTLGGSLAAGAGLTACARGSDTAAVPASPEELIVEFAGEHQAGITTPMQNNLHFAALDLAEDVDRDDVIALLTRWTDAARRLTLGGDVSAKGAFGGGENFPPDDSGEAFDLGPAGLTLTFGFGRSFFRQQLGLDSALPGEFTAMPTMTNDFLNPAASEGDLCVQACANDPQVASHAVRNLTRLAVPTASLRWSQIGFGRAGATTGDQATPRNLFGQKDGTANIRAEDNAALDEHVWIPSVSSQPWAAGGTYMTVRRIQMNIEVWDTLRLREQERVTGRDKPVGAPLSGTDEFDEPDFNAVGPRGLPLIDRKSHLYNVHPAQNGGIRMLRRPFNFVDGSTEQGRMNAGLFFVAFTRTPDRFATVHRSMSRDEMFTEYLKTTGTGTYLVPPGVGAQGYVGETLFA</sequence>
<evidence type="ECO:0000256" key="8">
    <source>
        <dbReference type="ARBA" id="ARBA00025737"/>
    </source>
</evidence>
<comment type="cofactor">
    <cofactor evidence="1">
        <name>heme b</name>
        <dbReference type="ChEBI" id="CHEBI:60344"/>
    </cofactor>
</comment>